<organism evidence="2 3">
    <name type="scientific">Diplodia intermedia</name>
    <dbReference type="NCBI Taxonomy" id="856260"/>
    <lineage>
        <taxon>Eukaryota</taxon>
        <taxon>Fungi</taxon>
        <taxon>Dikarya</taxon>
        <taxon>Ascomycota</taxon>
        <taxon>Pezizomycotina</taxon>
        <taxon>Dothideomycetes</taxon>
        <taxon>Dothideomycetes incertae sedis</taxon>
        <taxon>Botryosphaeriales</taxon>
        <taxon>Botryosphaeriaceae</taxon>
        <taxon>Diplodia</taxon>
    </lineage>
</organism>
<feature type="compositionally biased region" description="Pro residues" evidence="1">
    <location>
        <begin position="158"/>
        <end position="167"/>
    </location>
</feature>
<reference evidence="2 3" key="1">
    <citation type="journal article" date="2023" name="Plant Dis.">
        <title>First Report of Diplodia intermedia Causing Canker and Dieback Diseases on Apple Trees in Canada.</title>
        <authorList>
            <person name="Ellouze W."/>
            <person name="Ilyukhin E."/>
            <person name="Sulman M."/>
            <person name="Ali S."/>
        </authorList>
    </citation>
    <scope>NUCLEOTIDE SEQUENCE [LARGE SCALE GENOMIC DNA]</scope>
    <source>
        <strain evidence="2 3">M45-28</strain>
    </source>
</reference>
<feature type="compositionally biased region" description="Polar residues" evidence="1">
    <location>
        <begin position="222"/>
        <end position="235"/>
    </location>
</feature>
<dbReference type="PANTHER" id="PTHR42023:SF1">
    <property type="entry name" value="BHLH DOMAIN-CONTAINING PROTEIN"/>
    <property type="match status" value="1"/>
</dbReference>
<dbReference type="Proteomes" id="UP001521184">
    <property type="component" value="Unassembled WGS sequence"/>
</dbReference>
<protein>
    <submittedName>
        <fullName evidence="2">Uncharacterized protein</fullName>
    </submittedName>
</protein>
<comment type="caution">
    <text evidence="2">The sequence shown here is derived from an EMBL/GenBank/DDBJ whole genome shotgun (WGS) entry which is preliminary data.</text>
</comment>
<name>A0ABR3TII5_9PEZI</name>
<evidence type="ECO:0000313" key="3">
    <source>
        <dbReference type="Proteomes" id="UP001521184"/>
    </source>
</evidence>
<feature type="compositionally biased region" description="Low complexity" evidence="1">
    <location>
        <begin position="200"/>
        <end position="216"/>
    </location>
</feature>
<dbReference type="EMBL" id="JAKEKT020000064">
    <property type="protein sequence ID" value="KAL1639366.1"/>
    <property type="molecule type" value="Genomic_DNA"/>
</dbReference>
<sequence>MWKKGFLGRGKENPRIAVGEPVLIETSYDTRNLSSRSKHRPLIEAANEAAASFRPPRLAPLDLQEDHSQHLDPRYSHAASSFYSQPSPAIPYEHWPPTNALGFHMPYEVSPVEESPNAYEAPRRDSDVSVHEEEPRSRFSWSTRATQQTTPQTAFEHSPPPSPPPALPAKYNTGNGPFGPRDRQPSQSSNYPPRFDSRPTMSLRSMSSTTSTATLRKPVPTPSYSNTITTVKRSQTQPANNSTATAPTTTTTNTATYNPYGYTAYPHTPTSSKPSTPTPRASTPTSANKTLPLPPQLADNESVTNADPLSKYTAQLDDLALRRQNISRVVRDLTTLPDLNNPLSVDMATRRANERKVKALQEELTEIAAREHEIGMKLHRARKKAEREEGYDGGTTALWVRRVTNPV</sequence>
<feature type="region of interest" description="Disordered" evidence="1">
    <location>
        <begin position="114"/>
        <end position="306"/>
    </location>
</feature>
<evidence type="ECO:0000256" key="1">
    <source>
        <dbReference type="SAM" id="MobiDB-lite"/>
    </source>
</evidence>
<dbReference type="PANTHER" id="PTHR42023">
    <property type="entry name" value="BHLH DOMAIN-CONTAINING PROTEIN"/>
    <property type="match status" value="1"/>
</dbReference>
<feature type="compositionally biased region" description="Basic and acidic residues" evidence="1">
    <location>
        <begin position="121"/>
        <end position="137"/>
    </location>
</feature>
<gene>
    <name evidence="2" type="ORF">SLS58_007947</name>
</gene>
<feature type="compositionally biased region" description="Low complexity" evidence="1">
    <location>
        <begin position="236"/>
        <end position="286"/>
    </location>
</feature>
<proteinExistence type="predicted"/>
<accession>A0ABR3TII5</accession>
<keyword evidence="3" id="KW-1185">Reference proteome</keyword>
<evidence type="ECO:0000313" key="2">
    <source>
        <dbReference type="EMBL" id="KAL1639366.1"/>
    </source>
</evidence>